<feature type="domain" description="Gliding motility protein GldL-like N-terminal" evidence="4">
    <location>
        <begin position="27"/>
        <end position="73"/>
    </location>
</feature>
<dbReference type="InterPro" id="IPR055087">
    <property type="entry name" value="GldL-like_N"/>
</dbReference>
<dbReference type="OrthoDB" id="1466660at2"/>
<keyword evidence="6" id="KW-1185">Reference proteome</keyword>
<dbReference type="RefSeq" id="WP_060936081.1">
    <property type="nucleotide sequence ID" value="NZ_KQ960466.1"/>
</dbReference>
<evidence type="ECO:0000256" key="3">
    <source>
        <dbReference type="SAM" id="Phobius"/>
    </source>
</evidence>
<evidence type="ECO:0000256" key="2">
    <source>
        <dbReference type="SAM" id="MobiDB-lite"/>
    </source>
</evidence>
<dbReference type="EMBL" id="LSDK01000139">
    <property type="protein sequence ID" value="KXB73410.1"/>
    <property type="molecule type" value="Genomic_DNA"/>
</dbReference>
<sequence length="212" mass="23778">MSKRLSPIHRLERFLASERGKRILNYFYSWGAAFVILGALFKLLHIRYGDEILLVSMLTEFAVFFISGFERPEIGSKGSESSDKAYPPSAIPHQQHQPVVTSTDLPQRGLGDTDTLTSNITELNAIYARQVKELKAQLENIERISADLQHMHTMYEAGAKDSSIFRQQNERLISQLEQLNAAYARMLQALTVNMNTSNSSLSSGADDPTQAK</sequence>
<dbReference type="NCBIfam" id="TIGR03513">
    <property type="entry name" value="GldL_gliding"/>
    <property type="match status" value="1"/>
</dbReference>
<keyword evidence="3" id="KW-1133">Transmembrane helix</keyword>
<comment type="caution">
    <text evidence="5">The sequence shown here is derived from an EMBL/GenBank/DDBJ whole genome shotgun (WGS) entry which is preliminary data.</text>
</comment>
<gene>
    <name evidence="5" type="ORF">HMPREF3185_02049</name>
</gene>
<keyword evidence="3" id="KW-0472">Membrane</keyword>
<feature type="region of interest" description="Disordered" evidence="2">
    <location>
        <begin position="76"/>
        <end position="99"/>
    </location>
</feature>
<dbReference type="InterPro" id="IPR019852">
    <property type="entry name" value="Motility-assoc_prot_GldL"/>
</dbReference>
<dbReference type="Pfam" id="PF22827">
    <property type="entry name" value="GldL_N"/>
    <property type="match status" value="1"/>
</dbReference>
<feature type="coiled-coil region" evidence="1">
    <location>
        <begin position="124"/>
        <end position="193"/>
    </location>
</feature>
<reference evidence="6" key="1">
    <citation type="submission" date="2016-01" db="EMBL/GenBank/DDBJ databases">
        <authorList>
            <person name="Mitreva M."/>
            <person name="Pepin K.H."/>
            <person name="Mihindukulasuriya K.A."/>
            <person name="Fulton R."/>
            <person name="Fronick C."/>
            <person name="O'Laughlin M."/>
            <person name="Miner T."/>
            <person name="Herter B."/>
            <person name="Rosa B.A."/>
            <person name="Cordes M."/>
            <person name="Tomlinson C."/>
            <person name="Wollam A."/>
            <person name="Palsikar V.B."/>
            <person name="Mardis E.R."/>
            <person name="Wilson R.K."/>
        </authorList>
    </citation>
    <scope>NUCLEOTIDE SEQUENCE [LARGE SCALE GENOMIC DNA]</scope>
    <source>
        <strain evidence="6">KA00683</strain>
    </source>
</reference>
<dbReference type="PATRIC" id="fig|322095.3.peg.2019"/>
<accession>A0A134B0F7</accession>
<organism evidence="5 6">
    <name type="scientific">Porphyromonas somerae</name>
    <dbReference type="NCBI Taxonomy" id="322095"/>
    <lineage>
        <taxon>Bacteria</taxon>
        <taxon>Pseudomonadati</taxon>
        <taxon>Bacteroidota</taxon>
        <taxon>Bacteroidia</taxon>
        <taxon>Bacteroidales</taxon>
        <taxon>Porphyromonadaceae</taxon>
        <taxon>Porphyromonas</taxon>
    </lineage>
</organism>
<evidence type="ECO:0000256" key="1">
    <source>
        <dbReference type="SAM" id="Coils"/>
    </source>
</evidence>
<keyword evidence="1" id="KW-0175">Coiled coil</keyword>
<evidence type="ECO:0000313" key="6">
    <source>
        <dbReference type="Proteomes" id="UP000070224"/>
    </source>
</evidence>
<proteinExistence type="predicted"/>
<dbReference type="Proteomes" id="UP000070224">
    <property type="component" value="Unassembled WGS sequence"/>
</dbReference>
<protein>
    <submittedName>
        <fullName evidence="5">Gliding motility-associated protein GldL</fullName>
    </submittedName>
</protein>
<evidence type="ECO:0000259" key="4">
    <source>
        <dbReference type="Pfam" id="PF22827"/>
    </source>
</evidence>
<dbReference type="STRING" id="322095.HMPREF3185_02049"/>
<keyword evidence="3" id="KW-0812">Transmembrane</keyword>
<dbReference type="AlphaFoldDB" id="A0A134B0F7"/>
<name>A0A134B0F7_9PORP</name>
<evidence type="ECO:0000313" key="5">
    <source>
        <dbReference type="EMBL" id="KXB73410.1"/>
    </source>
</evidence>
<feature type="transmembrane region" description="Helical" evidence="3">
    <location>
        <begin position="23"/>
        <end position="46"/>
    </location>
</feature>